<feature type="region of interest" description="Disordered" evidence="1">
    <location>
        <begin position="26"/>
        <end position="61"/>
    </location>
</feature>
<reference evidence="2" key="2">
    <citation type="submission" date="2015-03" db="EMBL/GenBank/DDBJ databases">
        <authorList>
            <person name="Chow C.-E.T."/>
            <person name="Winget D.M."/>
            <person name="White R.A.III."/>
            <person name="Hallam S.J."/>
            <person name="Suttle C.A."/>
        </authorList>
    </citation>
    <scope>NUCLEOTIDE SEQUENCE</scope>
    <source>
        <strain evidence="2">Anoxic2_1</strain>
    </source>
</reference>
<accession>A0A0F7L6I9</accession>
<sequence>MAMTHVQSVRLCETAHPVTLAASSRRTFAASRGASRSRSRPTGGSCAQTSSGTSRTRCRRA</sequence>
<name>A0A0F7L6I9_9VIRU</name>
<proteinExistence type="predicted"/>
<reference evidence="2" key="1">
    <citation type="journal article" date="2015" name="Front. Microbiol.">
        <title>Combining genomic sequencing methods to explore viral diversity and reveal potential virus-host interactions.</title>
        <authorList>
            <person name="Chow C.E."/>
            <person name="Winget D.M."/>
            <person name="White R.A.III."/>
            <person name="Hallam S.J."/>
            <person name="Suttle C.A."/>
        </authorList>
    </citation>
    <scope>NUCLEOTIDE SEQUENCE</scope>
    <source>
        <strain evidence="2">Anoxic2_1</strain>
    </source>
</reference>
<dbReference type="EMBL" id="KR029585">
    <property type="protein sequence ID" value="AKH46631.1"/>
    <property type="molecule type" value="Genomic_DNA"/>
</dbReference>
<evidence type="ECO:0000256" key="1">
    <source>
        <dbReference type="SAM" id="MobiDB-lite"/>
    </source>
</evidence>
<feature type="compositionally biased region" description="Low complexity" evidence="1">
    <location>
        <begin position="26"/>
        <end position="36"/>
    </location>
</feature>
<evidence type="ECO:0000313" key="2">
    <source>
        <dbReference type="EMBL" id="AKH46631.1"/>
    </source>
</evidence>
<organism evidence="2">
    <name type="scientific">uncultured marine virus</name>
    <dbReference type="NCBI Taxonomy" id="186617"/>
    <lineage>
        <taxon>Viruses</taxon>
        <taxon>environmental samples</taxon>
    </lineage>
</organism>
<protein>
    <submittedName>
        <fullName evidence="2">Uncharacterized protein</fullName>
    </submittedName>
</protein>